<dbReference type="EMBL" id="BAABHK010000009">
    <property type="protein sequence ID" value="GAA4631778.1"/>
    <property type="molecule type" value="Genomic_DNA"/>
</dbReference>
<dbReference type="PANTHER" id="PTHR43133:SF25">
    <property type="entry name" value="RNA POLYMERASE SIGMA FACTOR RFAY-RELATED"/>
    <property type="match status" value="1"/>
</dbReference>
<sequence length="179" mass="20389">MDDEQAFTRMFEEHYESVLRYAWRRAGPTYASDIAAETFKIAWEKYDRLPHDQPLPWLYATARNLTRNLIRGDRRRAEVIESLGAEMVREGMGRDHAAAVAARHTALAALSDLSETDRELVLLVCWEGLDVRQAAAVAGCSRPAAAMRLHRARRRLQRSLGTELLPAADRRPAHQERLV</sequence>
<reference evidence="8" key="1">
    <citation type="journal article" date="2019" name="Int. J. Syst. Evol. Microbiol.">
        <title>The Global Catalogue of Microorganisms (GCM) 10K type strain sequencing project: providing services to taxonomists for standard genome sequencing and annotation.</title>
        <authorList>
            <consortium name="The Broad Institute Genomics Platform"/>
            <consortium name="The Broad Institute Genome Sequencing Center for Infectious Disease"/>
            <person name="Wu L."/>
            <person name="Ma J."/>
        </authorList>
    </citation>
    <scope>NUCLEOTIDE SEQUENCE [LARGE SCALE GENOMIC DNA]</scope>
    <source>
        <strain evidence="8">JCM 17939</strain>
    </source>
</reference>
<comment type="caution">
    <text evidence="7">The sequence shown here is derived from an EMBL/GenBank/DDBJ whole genome shotgun (WGS) entry which is preliminary data.</text>
</comment>
<keyword evidence="2" id="KW-0805">Transcription regulation</keyword>
<keyword evidence="8" id="KW-1185">Reference proteome</keyword>
<evidence type="ECO:0000256" key="3">
    <source>
        <dbReference type="ARBA" id="ARBA00023082"/>
    </source>
</evidence>
<evidence type="ECO:0000259" key="6">
    <source>
        <dbReference type="Pfam" id="PF08281"/>
    </source>
</evidence>
<proteinExistence type="inferred from homology"/>
<dbReference type="Proteomes" id="UP001501442">
    <property type="component" value="Unassembled WGS sequence"/>
</dbReference>
<gene>
    <name evidence="7" type="ORF">GCM10023196_062530</name>
</gene>
<dbReference type="NCBIfam" id="TIGR02937">
    <property type="entry name" value="sigma70-ECF"/>
    <property type="match status" value="1"/>
</dbReference>
<keyword evidence="4" id="KW-0804">Transcription</keyword>
<dbReference type="Gene3D" id="1.10.1740.10">
    <property type="match status" value="1"/>
</dbReference>
<dbReference type="InterPro" id="IPR039425">
    <property type="entry name" value="RNA_pol_sigma-70-like"/>
</dbReference>
<dbReference type="PANTHER" id="PTHR43133">
    <property type="entry name" value="RNA POLYMERASE ECF-TYPE SIGMA FACTO"/>
    <property type="match status" value="1"/>
</dbReference>
<protein>
    <submittedName>
        <fullName evidence="7">RNA polymerase sigma factor</fullName>
    </submittedName>
</protein>
<dbReference type="InterPro" id="IPR014284">
    <property type="entry name" value="RNA_pol_sigma-70_dom"/>
</dbReference>
<feature type="domain" description="RNA polymerase sigma factor 70 region 4 type 2" evidence="6">
    <location>
        <begin position="107"/>
        <end position="156"/>
    </location>
</feature>
<name>A0ABP8UIA7_9ACTN</name>
<evidence type="ECO:0000313" key="8">
    <source>
        <dbReference type="Proteomes" id="UP001501442"/>
    </source>
</evidence>
<keyword evidence="3" id="KW-0731">Sigma factor</keyword>
<feature type="domain" description="RNA polymerase sigma-70 region 2" evidence="5">
    <location>
        <begin position="10"/>
        <end position="75"/>
    </location>
</feature>
<dbReference type="InterPro" id="IPR013324">
    <property type="entry name" value="RNA_pol_sigma_r3/r4-like"/>
</dbReference>
<dbReference type="Gene3D" id="1.10.10.10">
    <property type="entry name" value="Winged helix-like DNA-binding domain superfamily/Winged helix DNA-binding domain"/>
    <property type="match status" value="1"/>
</dbReference>
<dbReference type="SUPFAM" id="SSF88659">
    <property type="entry name" value="Sigma3 and sigma4 domains of RNA polymerase sigma factors"/>
    <property type="match status" value="1"/>
</dbReference>
<evidence type="ECO:0000256" key="2">
    <source>
        <dbReference type="ARBA" id="ARBA00023015"/>
    </source>
</evidence>
<organism evidence="7 8">
    <name type="scientific">Actinoallomurus vinaceus</name>
    <dbReference type="NCBI Taxonomy" id="1080074"/>
    <lineage>
        <taxon>Bacteria</taxon>
        <taxon>Bacillati</taxon>
        <taxon>Actinomycetota</taxon>
        <taxon>Actinomycetes</taxon>
        <taxon>Streptosporangiales</taxon>
        <taxon>Thermomonosporaceae</taxon>
        <taxon>Actinoallomurus</taxon>
    </lineage>
</organism>
<dbReference type="RefSeq" id="WP_345434756.1">
    <property type="nucleotide sequence ID" value="NZ_BAABHK010000009.1"/>
</dbReference>
<evidence type="ECO:0000256" key="1">
    <source>
        <dbReference type="ARBA" id="ARBA00010641"/>
    </source>
</evidence>
<accession>A0ABP8UIA7</accession>
<dbReference type="Pfam" id="PF04542">
    <property type="entry name" value="Sigma70_r2"/>
    <property type="match status" value="1"/>
</dbReference>
<dbReference type="InterPro" id="IPR013325">
    <property type="entry name" value="RNA_pol_sigma_r2"/>
</dbReference>
<evidence type="ECO:0000256" key="4">
    <source>
        <dbReference type="ARBA" id="ARBA00023163"/>
    </source>
</evidence>
<dbReference type="InterPro" id="IPR036388">
    <property type="entry name" value="WH-like_DNA-bd_sf"/>
</dbReference>
<dbReference type="Pfam" id="PF08281">
    <property type="entry name" value="Sigma70_r4_2"/>
    <property type="match status" value="1"/>
</dbReference>
<comment type="similarity">
    <text evidence="1">Belongs to the sigma-70 factor family. ECF subfamily.</text>
</comment>
<evidence type="ECO:0000259" key="5">
    <source>
        <dbReference type="Pfam" id="PF04542"/>
    </source>
</evidence>
<dbReference type="SUPFAM" id="SSF88946">
    <property type="entry name" value="Sigma2 domain of RNA polymerase sigma factors"/>
    <property type="match status" value="1"/>
</dbReference>
<dbReference type="InterPro" id="IPR007627">
    <property type="entry name" value="RNA_pol_sigma70_r2"/>
</dbReference>
<dbReference type="InterPro" id="IPR013249">
    <property type="entry name" value="RNA_pol_sigma70_r4_t2"/>
</dbReference>
<evidence type="ECO:0000313" key="7">
    <source>
        <dbReference type="EMBL" id="GAA4631778.1"/>
    </source>
</evidence>